<keyword evidence="5 11" id="KW-0547">Nucleotide-binding</keyword>
<evidence type="ECO:0000256" key="2">
    <source>
        <dbReference type="ARBA" id="ARBA00013203"/>
    </source>
</evidence>
<dbReference type="SMART" id="SM00220">
    <property type="entry name" value="S_TKc"/>
    <property type="match status" value="1"/>
</dbReference>
<feature type="compositionally biased region" description="Basic and acidic residues" evidence="12">
    <location>
        <begin position="1563"/>
        <end position="1574"/>
    </location>
</feature>
<feature type="compositionally biased region" description="Polar residues" evidence="12">
    <location>
        <begin position="1188"/>
        <end position="1200"/>
    </location>
</feature>
<evidence type="ECO:0000256" key="8">
    <source>
        <dbReference type="ARBA" id="ARBA00049003"/>
    </source>
</evidence>
<evidence type="ECO:0000259" key="13">
    <source>
        <dbReference type="PROSITE" id="PS50011"/>
    </source>
</evidence>
<dbReference type="InterPro" id="IPR008271">
    <property type="entry name" value="Ser/Thr_kinase_AS"/>
</dbReference>
<keyword evidence="7 11" id="KW-0067">ATP-binding</keyword>
<evidence type="ECO:0000256" key="12">
    <source>
        <dbReference type="SAM" id="MobiDB-lite"/>
    </source>
</evidence>
<feature type="compositionally biased region" description="Polar residues" evidence="12">
    <location>
        <begin position="1136"/>
        <end position="1145"/>
    </location>
</feature>
<evidence type="ECO:0000256" key="10">
    <source>
        <dbReference type="ARBA" id="ARBA00051680"/>
    </source>
</evidence>
<feature type="compositionally biased region" description="Low complexity" evidence="12">
    <location>
        <begin position="2110"/>
        <end position="2125"/>
    </location>
</feature>
<feature type="compositionally biased region" description="Low complexity" evidence="12">
    <location>
        <begin position="1439"/>
        <end position="1452"/>
    </location>
</feature>
<feature type="region of interest" description="Disordered" evidence="12">
    <location>
        <begin position="903"/>
        <end position="1088"/>
    </location>
</feature>
<feature type="compositionally biased region" description="Polar residues" evidence="12">
    <location>
        <begin position="1365"/>
        <end position="1387"/>
    </location>
</feature>
<feature type="compositionally biased region" description="Low complexity" evidence="12">
    <location>
        <begin position="950"/>
        <end position="962"/>
    </location>
</feature>
<sequence>MMSGTFQRAADSDERLAGTPQRVGAGFDDWRGEGISPRSPNFPVDLGGLGQSGIVEGGRDHDLRASISHAQGVHVAGTAASPPVRRSLLPGSPMAGALPSVPTSTKSPRPSTFSASSPQTERHVHEASAASPRRSEGGFVLTATPPRTSSIRHTSSGQASSPLIAGSGGTGAVERGAKSSTGSLSRRKPAPLDFSHDRSPVASAVEVQQDRGPSSATSASQQDISPRSTPTLPQKQDTSLASSIQFNPMSSPVIDMSIPSPRLGLADDTPEKDDTVASGSSFLSSSTASSTGRRAYVPSRPADLSSSTFSRSRDGLALGLPCSVSASANLSSLAAAPLSSSVTSTSSSRQAPSITTSNPSSPLTSSGLTAYRSPSIAERSEFSPVVDRGQLVGLGELATPRWTSEALERRWGAAVSPAEEKSANFAFAEQLPMPTIHQGGVLVDSPTVVRPVPRQPLSRSLGSFDSPHRPFPTAQSHALDPPRPFPTSASSASIALDASPAGLLDFTPDPAGHRFGPLDISSAESSSGVHVASPVEAAKEMPRRRTSSRRKSAAPTASTTLESSQPWASSASGLADGVVGLGFDHEIEAGASGVEEDLAAKARRRQLAGSMASTSSAKRTTRTLSFDGKASAKHSRRQSTGRGSFAHLPPSPAASSASHVFTATPSSDPSIPALPPITTFPASPLILEGPASAGGASSVSTPSGRTPDHARVSRHSSHSHHSSPSIIAASILRQTRELEGVDVDIEHAAAIDEGTAAALAKLDGISSPRIARTSGPSAVSDTRSRKSSRNTIEGVASSSKRDSSQSAKRRTRTSTNDSTGVASHDGARGDGSGSNSRGASRSSSPAGQPIGQDMSNSASSASPGRSPLSASTSQFPSSTRSGPAASRLSASTTAADIPFLGADPFKRTLSSSSASATGTGGTSFSASGSLDSTSATSFATRSPASKYQRSSIGSDVSSINSVLENRPGYERRQSNDETARSDNIPPVPPLPKDWDSYRPAVADISSPSSQTPHAINSRTAAPAAASQGLHAPPMSATRTTSSSGGSALDDFATPASPPATSGRRKWSISSAFHKATRSPKMNGVKESTSFSDLQSIAGKRIRKASLGQGGGSALPRRLAASTSNLSTLADEPAQQDFPSAGTTGSLGRASMRGSQIPPFLRTRTSSQSSSSTSRTAQWAATGVPPSVVATSPGKSRSSIVNPRRTPSGIPFFSRKASSGSGGEVSTTTPSPNLEQSGFSTPATDEKSGRKSILGLNFLRSGGSKRDKEKGLLSPPSANRSTFSASTSVANSAAHQQEIFPTVTDDFGRRASLAAPKSTTSLLRKRGKTISSVDQGDVFRVPDSAQLPPLHISALPASTARRVDSMSRSSVAAAPVQQTPRTRTSRLQESAKMNLPTIAGSPSTHVLLGTAARSSSSSVSPSTTPPPKSHTPTRIPRLNRTSAAAATSPRTSPVGRSLSSKPPTRRLSSYGNGPAESAQQSSQRDRDGLGGAPRAAAPTSTLAEKTQSARRRVESDATQIPRSRSTNSRSSSLKSGTLDAVELSIASEAAFNASRHARKAPAVTDEKHMPIETPRHQPRVTSLSSSLSRLPSQAVTSESSSASSTPAIGTATRRSLPKPGESSASRRTSVPASTDALSSSRSARTLGSKMAVPSRVSKSASTSTRLSPSTTSSGRSSAASGTYGEEDTVRGDEEMAAYVRRQMSKKLASGMSEDAIRKLFEFPDPTEPLPPLSPDDAVSLYSRYLSPYEKDEIREYPRIYFVGPNCEKKQATKEATANNYGFDDDRGDYLLVPHDHIRYRYEVIDVLGKGSFGQVLQCRDHKTGDMVAVKIIRNKKRFHHQALVEIKVLENLVKWDPDEKHYVIRMVDSFTFRGHLCIVTELLSINLYELVKANSFAGFSTTLIRRFTVQILHSLILLRHHRVVHCDLKPENILLRHPAKSGIKVIDFGSSCFENEKVYTYIQSRFYRSPEVILGQNYHMAIDMWSLGCIIAEMYTGYPIFPGENEQEQLACIMEVLGVPDKYLVDRSSRKRLFFDSTGAPRPVVNSKGRRRRPGSKTLAHVLKTDDELFVDFIAKCLAWDPDRRLKPDQAMRHPWIAQSRSGGQSSIPARSSRTSSTLSASTNSRHASQAGPPTIGTPQRLKATQPSSTATAPVPRTRTMSSATATGSVARLGVKSSLPAPTHRHSVKS</sequence>
<dbReference type="GO" id="GO:0004712">
    <property type="term" value="F:protein serine/threonine/tyrosine kinase activity"/>
    <property type="evidence" value="ECO:0007669"/>
    <property type="project" value="UniProtKB-EC"/>
</dbReference>
<protein>
    <recommendedName>
        <fullName evidence="2">dual-specificity kinase</fullName>
        <ecNumber evidence="2">2.7.12.1</ecNumber>
    </recommendedName>
</protein>
<evidence type="ECO:0000256" key="1">
    <source>
        <dbReference type="ARBA" id="ARBA00008867"/>
    </source>
</evidence>
<feature type="compositionally biased region" description="Polar residues" evidence="12">
    <location>
        <begin position="1231"/>
        <end position="1242"/>
    </location>
</feature>
<reference evidence="14" key="1">
    <citation type="journal article" date="2014" name="Genome Announc.">
        <title>Draft genome sequence of Rhodosporidium toruloides CECT1137, an oleaginous yeast of biotechnological interest.</title>
        <authorList>
            <person name="Morin N."/>
            <person name="Calcas X."/>
            <person name="Devillers H."/>
            <person name="Durrens P."/>
            <person name="Sherman D.J."/>
            <person name="Nicaud J.-M."/>
            <person name="Neuveglise C."/>
        </authorList>
    </citation>
    <scope>NUCLEOTIDE SEQUENCE</scope>
    <source>
        <strain evidence="14">CECT1137</strain>
    </source>
</reference>
<accession>A0A061AS32</accession>
<feature type="compositionally biased region" description="Polar residues" evidence="12">
    <location>
        <begin position="2098"/>
        <end position="2109"/>
    </location>
</feature>
<feature type="compositionally biased region" description="Low complexity" evidence="12">
    <location>
        <begin position="1656"/>
        <end position="1681"/>
    </location>
</feature>
<feature type="compositionally biased region" description="Low complexity" evidence="12">
    <location>
        <begin position="1035"/>
        <end position="1047"/>
    </location>
</feature>
<dbReference type="InterPro" id="IPR050494">
    <property type="entry name" value="Ser_Thr_dual-spec_kinase"/>
</dbReference>
<comment type="catalytic activity">
    <reaction evidence="9">
        <text>L-threonyl-[protein] + ATP = O-phospho-L-threonyl-[protein] + ADP + H(+)</text>
        <dbReference type="Rhea" id="RHEA:46608"/>
        <dbReference type="Rhea" id="RHEA-COMP:11060"/>
        <dbReference type="Rhea" id="RHEA-COMP:11605"/>
        <dbReference type="ChEBI" id="CHEBI:15378"/>
        <dbReference type="ChEBI" id="CHEBI:30013"/>
        <dbReference type="ChEBI" id="CHEBI:30616"/>
        <dbReference type="ChEBI" id="CHEBI:61977"/>
        <dbReference type="ChEBI" id="CHEBI:456216"/>
        <dbReference type="EC" id="2.7.12.1"/>
    </reaction>
</comment>
<evidence type="ECO:0000256" key="11">
    <source>
        <dbReference type="PROSITE-ProRule" id="PRU10141"/>
    </source>
</evidence>
<dbReference type="Gene3D" id="3.30.200.20">
    <property type="entry name" value="Phosphorylase Kinase, domain 1"/>
    <property type="match status" value="1"/>
</dbReference>
<feature type="compositionally biased region" description="Polar residues" evidence="12">
    <location>
        <begin position="2158"/>
        <end position="2167"/>
    </location>
</feature>
<feature type="compositionally biased region" description="Basic residues" evidence="12">
    <location>
        <begin position="712"/>
        <end position="721"/>
    </location>
</feature>
<feature type="domain" description="Protein kinase" evidence="13">
    <location>
        <begin position="1800"/>
        <end position="2096"/>
    </location>
</feature>
<comment type="similarity">
    <text evidence="1">Belongs to the protein kinase superfamily. CMGC Ser/Thr protein kinase family. MNB/DYRK subfamily.</text>
</comment>
<keyword evidence="6" id="KW-0418">Kinase</keyword>
<evidence type="ECO:0000256" key="5">
    <source>
        <dbReference type="ARBA" id="ARBA00022741"/>
    </source>
</evidence>
<dbReference type="PANTHER" id="PTHR24058:SF22">
    <property type="entry name" value="DUAL SPECIFICITY TYROSINE-PHOSPHORYLATION-REGULATED KINASE 4"/>
    <property type="match status" value="1"/>
</dbReference>
<evidence type="ECO:0000256" key="7">
    <source>
        <dbReference type="ARBA" id="ARBA00022840"/>
    </source>
</evidence>
<evidence type="ECO:0000313" key="14">
    <source>
        <dbReference type="EMBL" id="CDR38181.1"/>
    </source>
</evidence>
<dbReference type="PANTHER" id="PTHR24058">
    <property type="entry name" value="DUAL SPECIFICITY PROTEIN KINASE"/>
    <property type="match status" value="1"/>
</dbReference>
<feature type="compositionally biased region" description="Low complexity" evidence="12">
    <location>
        <begin position="1161"/>
        <end position="1175"/>
    </location>
</feature>
<dbReference type="GO" id="GO:0005524">
    <property type="term" value="F:ATP binding"/>
    <property type="evidence" value="ECO:0007669"/>
    <property type="project" value="UniProtKB-UniRule"/>
</dbReference>
<feature type="compositionally biased region" description="Polar residues" evidence="12">
    <location>
        <begin position="659"/>
        <end position="669"/>
    </location>
</feature>
<dbReference type="GO" id="GO:0005856">
    <property type="term" value="C:cytoskeleton"/>
    <property type="evidence" value="ECO:0007669"/>
    <property type="project" value="TreeGrafter"/>
</dbReference>
<evidence type="ECO:0000256" key="6">
    <source>
        <dbReference type="ARBA" id="ARBA00022777"/>
    </source>
</evidence>
<dbReference type="EMBL" id="LK052938">
    <property type="protein sequence ID" value="CDR38181.1"/>
    <property type="molecule type" value="Genomic_DNA"/>
</dbReference>
<comment type="catalytic activity">
    <reaction evidence="10">
        <text>L-tyrosyl-[protein] + ATP = O-phospho-L-tyrosyl-[protein] + ADP + H(+)</text>
        <dbReference type="Rhea" id="RHEA:10596"/>
        <dbReference type="Rhea" id="RHEA-COMP:10136"/>
        <dbReference type="Rhea" id="RHEA-COMP:20101"/>
        <dbReference type="ChEBI" id="CHEBI:15378"/>
        <dbReference type="ChEBI" id="CHEBI:30616"/>
        <dbReference type="ChEBI" id="CHEBI:46858"/>
        <dbReference type="ChEBI" id="CHEBI:61978"/>
        <dbReference type="ChEBI" id="CHEBI:456216"/>
        <dbReference type="EC" id="2.7.12.1"/>
    </reaction>
</comment>
<feature type="compositionally biased region" description="Low complexity" evidence="12">
    <location>
        <begin position="689"/>
        <end position="704"/>
    </location>
</feature>
<feature type="binding site" evidence="11">
    <location>
        <position position="1829"/>
    </location>
    <ligand>
        <name>ATP</name>
        <dbReference type="ChEBI" id="CHEBI:30616"/>
    </ligand>
</feature>
<feature type="compositionally biased region" description="Polar residues" evidence="12">
    <location>
        <begin position="561"/>
        <end position="571"/>
    </location>
</feature>
<gene>
    <name evidence="14" type="ORF">RHTO0S_03e05248g</name>
</gene>
<dbReference type="InterPro" id="IPR042521">
    <property type="entry name" value="DYRK"/>
</dbReference>
<feature type="compositionally biased region" description="Polar residues" evidence="12">
    <location>
        <begin position="101"/>
        <end position="119"/>
    </location>
</feature>
<feature type="compositionally biased region" description="Low complexity" evidence="12">
    <location>
        <begin position="910"/>
        <end position="929"/>
    </location>
</feature>
<feature type="compositionally biased region" description="Polar residues" evidence="12">
    <location>
        <begin position="211"/>
        <end position="250"/>
    </location>
</feature>
<feature type="region of interest" description="Disordered" evidence="12">
    <location>
        <begin position="515"/>
        <end position="571"/>
    </location>
</feature>
<feature type="compositionally biased region" description="Low complexity" evidence="12">
    <location>
        <begin position="1581"/>
        <end position="1611"/>
    </location>
</feature>
<dbReference type="Gene3D" id="3.30.10.30">
    <property type="entry name" value="DYRK"/>
    <property type="match status" value="1"/>
</dbReference>
<feature type="compositionally biased region" description="Polar residues" evidence="12">
    <location>
        <begin position="1275"/>
        <end position="1289"/>
    </location>
</feature>
<feature type="compositionally biased region" description="Basic and acidic residues" evidence="12">
    <location>
        <begin position="967"/>
        <end position="980"/>
    </location>
</feature>
<dbReference type="EC" id="2.7.12.1" evidence="2"/>
<dbReference type="InterPro" id="IPR000719">
    <property type="entry name" value="Prot_kinase_dom"/>
</dbReference>
<evidence type="ECO:0000256" key="4">
    <source>
        <dbReference type="ARBA" id="ARBA00022679"/>
    </source>
</evidence>
<feature type="region of interest" description="Disordered" evidence="12">
    <location>
        <begin position="1123"/>
        <end position="1289"/>
    </location>
</feature>
<feature type="region of interest" description="Disordered" evidence="12">
    <location>
        <begin position="603"/>
        <end position="728"/>
    </location>
</feature>
<feature type="region of interest" description="Disordered" evidence="12">
    <location>
        <begin position="1"/>
        <end position="311"/>
    </location>
</feature>
<feature type="compositionally biased region" description="Low complexity" evidence="12">
    <location>
        <begin position="341"/>
        <end position="366"/>
    </location>
</feature>
<feature type="region of interest" description="Disordered" evidence="12">
    <location>
        <begin position="1552"/>
        <end position="1688"/>
    </location>
</feature>
<dbReference type="PROSITE" id="PS50011">
    <property type="entry name" value="PROTEIN_KINASE_DOM"/>
    <property type="match status" value="1"/>
</dbReference>
<evidence type="ECO:0000256" key="9">
    <source>
        <dbReference type="ARBA" id="ARBA00049308"/>
    </source>
</evidence>
<dbReference type="Pfam" id="PF00069">
    <property type="entry name" value="Pkinase"/>
    <property type="match status" value="1"/>
</dbReference>
<dbReference type="SUPFAM" id="SSF56112">
    <property type="entry name" value="Protein kinase-like (PK-like)"/>
    <property type="match status" value="1"/>
</dbReference>
<feature type="compositionally biased region" description="Polar residues" evidence="12">
    <location>
        <begin position="145"/>
        <end position="161"/>
    </location>
</feature>
<comment type="catalytic activity">
    <reaction evidence="8">
        <text>L-seryl-[protein] + ATP = O-phospho-L-seryl-[protein] + ADP + H(+)</text>
        <dbReference type="Rhea" id="RHEA:17989"/>
        <dbReference type="Rhea" id="RHEA-COMP:9863"/>
        <dbReference type="Rhea" id="RHEA-COMP:11604"/>
        <dbReference type="ChEBI" id="CHEBI:15378"/>
        <dbReference type="ChEBI" id="CHEBI:29999"/>
        <dbReference type="ChEBI" id="CHEBI:30616"/>
        <dbReference type="ChEBI" id="CHEBI:83421"/>
        <dbReference type="ChEBI" id="CHEBI:456216"/>
        <dbReference type="EC" id="2.7.12.1"/>
    </reaction>
</comment>
<dbReference type="InterPro" id="IPR017441">
    <property type="entry name" value="Protein_kinase_ATP_BS"/>
</dbReference>
<proteinExistence type="inferred from homology"/>
<name>A0A061AS32_RHOTO</name>
<dbReference type="InterPro" id="IPR011009">
    <property type="entry name" value="Kinase-like_dom_sf"/>
</dbReference>
<dbReference type="FunFam" id="1.10.510.10:FF:000112">
    <property type="entry name" value="Putative dual specificity tyrosine-phosphorylation-regulated kinase 2"/>
    <property type="match status" value="1"/>
</dbReference>
<feature type="compositionally biased region" description="Polar residues" evidence="12">
    <location>
        <begin position="2142"/>
        <end position="2151"/>
    </location>
</feature>
<feature type="region of interest" description="Disordered" evidence="12">
    <location>
        <begin position="341"/>
        <end position="369"/>
    </location>
</feature>
<feature type="compositionally biased region" description="Low complexity" evidence="12">
    <location>
        <begin position="855"/>
        <end position="871"/>
    </location>
</feature>
<evidence type="ECO:0000256" key="3">
    <source>
        <dbReference type="ARBA" id="ARBA00022527"/>
    </source>
</evidence>
<feature type="region of interest" description="Disordered" evidence="12">
    <location>
        <begin position="2094"/>
        <end position="2189"/>
    </location>
</feature>
<dbReference type="PROSITE" id="PS00107">
    <property type="entry name" value="PROTEIN_KINASE_ATP"/>
    <property type="match status" value="1"/>
</dbReference>
<feature type="compositionally biased region" description="Low complexity" evidence="12">
    <location>
        <begin position="277"/>
        <end position="292"/>
    </location>
</feature>
<dbReference type="CDD" id="cd14210">
    <property type="entry name" value="PKc_DYRK"/>
    <property type="match status" value="1"/>
</dbReference>
<feature type="compositionally biased region" description="Polar residues" evidence="12">
    <location>
        <begin position="872"/>
        <end position="881"/>
    </location>
</feature>
<organism evidence="14">
    <name type="scientific">Rhodotorula toruloides</name>
    <name type="common">Yeast</name>
    <name type="synonym">Rhodosporidium toruloides</name>
    <dbReference type="NCBI Taxonomy" id="5286"/>
    <lineage>
        <taxon>Eukaryota</taxon>
        <taxon>Fungi</taxon>
        <taxon>Dikarya</taxon>
        <taxon>Basidiomycota</taxon>
        <taxon>Pucciniomycotina</taxon>
        <taxon>Microbotryomycetes</taxon>
        <taxon>Sporidiobolales</taxon>
        <taxon>Sporidiobolaceae</taxon>
        <taxon>Rhodotorula</taxon>
    </lineage>
</organism>
<dbReference type="OrthoDB" id="9332038at2759"/>
<feature type="region of interest" description="Disordered" evidence="12">
    <location>
        <begin position="763"/>
        <end position="890"/>
    </location>
</feature>
<feature type="compositionally biased region" description="Polar residues" evidence="12">
    <location>
        <begin position="1456"/>
        <end position="1481"/>
    </location>
</feature>
<feature type="region of interest" description="Disordered" evidence="12">
    <location>
        <begin position="459"/>
        <end position="490"/>
    </location>
</feature>
<feature type="compositionally biased region" description="Low complexity" evidence="12">
    <location>
        <begin position="1521"/>
        <end position="1534"/>
    </location>
</feature>
<feature type="compositionally biased region" description="Polar residues" evidence="12">
    <location>
        <begin position="1621"/>
        <end position="1644"/>
    </location>
</feature>
<dbReference type="GO" id="GO:0005737">
    <property type="term" value="C:cytoplasm"/>
    <property type="evidence" value="ECO:0007669"/>
    <property type="project" value="TreeGrafter"/>
</dbReference>
<keyword evidence="3" id="KW-0723">Serine/threonine-protein kinase</keyword>
<dbReference type="GO" id="GO:0004674">
    <property type="term" value="F:protein serine/threonine kinase activity"/>
    <property type="evidence" value="ECO:0007669"/>
    <property type="project" value="UniProtKB-KW"/>
</dbReference>
<feature type="compositionally biased region" description="Polar residues" evidence="12">
    <location>
        <begin position="930"/>
        <end position="949"/>
    </location>
</feature>
<dbReference type="Gene3D" id="1.10.510.10">
    <property type="entry name" value="Transferase(Phosphotransferase) domain 1"/>
    <property type="match status" value="1"/>
</dbReference>
<feature type="region of interest" description="Disordered" evidence="12">
    <location>
        <begin position="1360"/>
        <end position="1535"/>
    </location>
</feature>
<feature type="compositionally biased region" description="Low complexity" evidence="12">
    <location>
        <begin position="833"/>
        <end position="847"/>
    </location>
</feature>
<keyword evidence="4" id="KW-0808">Transferase</keyword>
<dbReference type="PROSITE" id="PS00108">
    <property type="entry name" value="PROTEIN_KINASE_ST"/>
    <property type="match status" value="1"/>
</dbReference>
<feature type="compositionally biased region" description="Polar residues" evidence="12">
    <location>
        <begin position="1005"/>
        <end position="1019"/>
    </location>
</feature>